<proteinExistence type="predicted"/>
<feature type="compositionally biased region" description="Basic and acidic residues" evidence="1">
    <location>
        <begin position="51"/>
        <end position="65"/>
    </location>
</feature>
<reference evidence="2" key="1">
    <citation type="submission" date="2020-06" db="EMBL/GenBank/DDBJ databases">
        <authorList>
            <person name="Li T."/>
            <person name="Hu X."/>
            <person name="Zhang T."/>
            <person name="Song X."/>
            <person name="Zhang H."/>
            <person name="Dai N."/>
            <person name="Sheng W."/>
            <person name="Hou X."/>
            <person name="Wei L."/>
        </authorList>
    </citation>
    <scope>NUCLEOTIDE SEQUENCE</scope>
    <source>
        <strain evidence="2">KEN1</strain>
        <tissue evidence="2">Leaf</tissue>
    </source>
</reference>
<evidence type="ECO:0000313" key="2">
    <source>
        <dbReference type="EMBL" id="KAL0433912.1"/>
    </source>
</evidence>
<organism evidence="2">
    <name type="scientific">Sesamum latifolium</name>
    <dbReference type="NCBI Taxonomy" id="2727402"/>
    <lineage>
        <taxon>Eukaryota</taxon>
        <taxon>Viridiplantae</taxon>
        <taxon>Streptophyta</taxon>
        <taxon>Embryophyta</taxon>
        <taxon>Tracheophyta</taxon>
        <taxon>Spermatophyta</taxon>
        <taxon>Magnoliopsida</taxon>
        <taxon>eudicotyledons</taxon>
        <taxon>Gunneridae</taxon>
        <taxon>Pentapetalae</taxon>
        <taxon>asterids</taxon>
        <taxon>lamiids</taxon>
        <taxon>Lamiales</taxon>
        <taxon>Pedaliaceae</taxon>
        <taxon>Sesamum</taxon>
    </lineage>
</organism>
<gene>
    <name evidence="2" type="ORF">Slati_2725500</name>
</gene>
<dbReference type="AlphaFoldDB" id="A0AAW2VWY9"/>
<protein>
    <submittedName>
        <fullName evidence="2">Uncharacterized protein</fullName>
    </submittedName>
</protein>
<feature type="region of interest" description="Disordered" evidence="1">
    <location>
        <begin position="1"/>
        <end position="65"/>
    </location>
</feature>
<feature type="compositionally biased region" description="Polar residues" evidence="1">
    <location>
        <begin position="30"/>
        <end position="47"/>
    </location>
</feature>
<sequence length="65" mass="6994">MASSNESVHFVGQNRPDEDPSEATSKRADSQSAGPLSGRRSLQQATASFRRLMDEQKEEAGGIEG</sequence>
<comment type="caution">
    <text evidence="2">The sequence shown here is derived from an EMBL/GenBank/DDBJ whole genome shotgun (WGS) entry which is preliminary data.</text>
</comment>
<dbReference type="EMBL" id="JACGWN010000009">
    <property type="protein sequence ID" value="KAL0433912.1"/>
    <property type="molecule type" value="Genomic_DNA"/>
</dbReference>
<name>A0AAW2VWY9_9LAMI</name>
<evidence type="ECO:0000256" key="1">
    <source>
        <dbReference type="SAM" id="MobiDB-lite"/>
    </source>
</evidence>
<reference evidence="2" key="2">
    <citation type="journal article" date="2024" name="Plant">
        <title>Genomic evolution and insights into agronomic trait innovations of Sesamum species.</title>
        <authorList>
            <person name="Miao H."/>
            <person name="Wang L."/>
            <person name="Qu L."/>
            <person name="Liu H."/>
            <person name="Sun Y."/>
            <person name="Le M."/>
            <person name="Wang Q."/>
            <person name="Wei S."/>
            <person name="Zheng Y."/>
            <person name="Lin W."/>
            <person name="Duan Y."/>
            <person name="Cao H."/>
            <person name="Xiong S."/>
            <person name="Wang X."/>
            <person name="Wei L."/>
            <person name="Li C."/>
            <person name="Ma Q."/>
            <person name="Ju M."/>
            <person name="Zhao R."/>
            <person name="Li G."/>
            <person name="Mu C."/>
            <person name="Tian Q."/>
            <person name="Mei H."/>
            <person name="Zhang T."/>
            <person name="Gao T."/>
            <person name="Zhang H."/>
        </authorList>
    </citation>
    <scope>NUCLEOTIDE SEQUENCE</scope>
    <source>
        <strain evidence="2">KEN1</strain>
    </source>
</reference>
<accession>A0AAW2VWY9</accession>